<dbReference type="CDD" id="cd09076">
    <property type="entry name" value="L1-EN"/>
    <property type="match status" value="1"/>
</dbReference>
<dbReference type="EC" id="3.1.11.2" evidence="3"/>
<accession>A0AAX7UEF8</accession>
<keyword evidence="7 9" id="KW-0460">Magnesium</keyword>
<feature type="binding site" evidence="9">
    <location>
        <position position="51"/>
    </location>
    <ligand>
        <name>Mg(2+)</name>
        <dbReference type="ChEBI" id="CHEBI:18420"/>
        <label>1</label>
    </ligand>
</feature>
<keyword evidence="9" id="KW-0464">Manganese</keyword>
<dbReference type="GO" id="GO:0008311">
    <property type="term" value="F:double-stranded DNA 3'-5' DNA exonuclease activity"/>
    <property type="evidence" value="ECO:0007669"/>
    <property type="project" value="UniProtKB-EC"/>
</dbReference>
<dbReference type="GeneTree" id="ENSGT01140000282594"/>
<evidence type="ECO:0000256" key="5">
    <source>
        <dbReference type="ARBA" id="ARBA00022763"/>
    </source>
</evidence>
<feature type="binding site" evidence="9">
    <location>
        <position position="152"/>
    </location>
    <ligand>
        <name>Mg(2+)</name>
        <dbReference type="ChEBI" id="CHEBI:18420"/>
        <label>1</label>
    </ligand>
</feature>
<sequence length="196" mass="22188">MMFGLNKESCVEGNDVKIVSWNVKGLGHIIKRGKVFSHLKSLKADVIFLQETHRNINNQQTLRAKWISQVYQAPFTSKARGVAILFKKNVSFCPDSVVADPYGRYLIVTGQINSIPITLLNIYAPNVDNPDFFKNVFNLIPTVTANIIIGGDFNCFLDIFLDRLSTKAPSNIRSVQTLNDLIKTRNLIDIWRLQHP</sequence>
<evidence type="ECO:0000256" key="3">
    <source>
        <dbReference type="ARBA" id="ARBA00012115"/>
    </source>
</evidence>
<evidence type="ECO:0000313" key="12">
    <source>
        <dbReference type="Ensembl" id="ENSACLP00000067320.1"/>
    </source>
</evidence>
<dbReference type="InterPro" id="IPR036691">
    <property type="entry name" value="Endo/exonu/phosph_ase_sf"/>
</dbReference>
<evidence type="ECO:0000256" key="7">
    <source>
        <dbReference type="ARBA" id="ARBA00022842"/>
    </source>
</evidence>
<dbReference type="Proteomes" id="UP000265100">
    <property type="component" value="Chromosome 3"/>
</dbReference>
<keyword evidence="4 9" id="KW-0479">Metal-binding</keyword>
<evidence type="ECO:0000256" key="1">
    <source>
        <dbReference type="ARBA" id="ARBA00000493"/>
    </source>
</evidence>
<comment type="cofactor">
    <cofactor evidence="9">
        <name>Mg(2+)</name>
        <dbReference type="ChEBI" id="CHEBI:18420"/>
    </cofactor>
    <cofactor evidence="9">
        <name>Mn(2+)</name>
        <dbReference type="ChEBI" id="CHEBI:29035"/>
    </cofactor>
    <text evidence="9">Probably binds two magnesium or manganese ions per subunit.</text>
</comment>
<comment type="similarity">
    <text evidence="2">Belongs to the DNA repair enzymes AP/ExoA family.</text>
</comment>
<dbReference type="GO" id="GO:0008081">
    <property type="term" value="F:phosphoric diester hydrolase activity"/>
    <property type="evidence" value="ECO:0007669"/>
    <property type="project" value="TreeGrafter"/>
</dbReference>
<reference evidence="12" key="3">
    <citation type="submission" date="2025-08" db="UniProtKB">
        <authorList>
            <consortium name="Ensembl"/>
        </authorList>
    </citation>
    <scope>IDENTIFICATION</scope>
</reference>
<feature type="binding site" evidence="9">
    <location>
        <position position="154"/>
    </location>
    <ligand>
        <name>Mg(2+)</name>
        <dbReference type="ChEBI" id="CHEBI:18420"/>
        <label>1</label>
    </ligand>
</feature>
<dbReference type="AlphaFoldDB" id="A0AAX7UEF8"/>
<reference evidence="12 13" key="1">
    <citation type="submission" date="2018-05" db="EMBL/GenBank/DDBJ databases">
        <authorList>
            <person name="Datahose"/>
        </authorList>
    </citation>
    <scope>NUCLEOTIDE SEQUENCE</scope>
</reference>
<evidence type="ECO:0000259" key="11">
    <source>
        <dbReference type="Pfam" id="PF03372"/>
    </source>
</evidence>
<name>A0AAX7UEF8_ASTCA</name>
<keyword evidence="8" id="KW-0234">DNA repair</keyword>
<dbReference type="Ensembl" id="ENSACLT00000056165.1">
    <property type="protein sequence ID" value="ENSACLP00000067320.1"/>
    <property type="gene ID" value="ENSACLG00000031972.1"/>
</dbReference>
<evidence type="ECO:0000313" key="13">
    <source>
        <dbReference type="Proteomes" id="UP000265100"/>
    </source>
</evidence>
<feature type="binding site" evidence="9">
    <location>
        <position position="22"/>
    </location>
    <ligand>
        <name>Mg(2+)</name>
        <dbReference type="ChEBI" id="CHEBI:18420"/>
        <label>1</label>
    </ligand>
</feature>
<dbReference type="Gene3D" id="3.60.10.10">
    <property type="entry name" value="Endonuclease/exonuclease/phosphatase"/>
    <property type="match status" value="1"/>
</dbReference>
<proteinExistence type="inferred from homology"/>
<comment type="catalytic activity">
    <reaction evidence="1">
        <text>Exonucleolytic cleavage in the 3'- to 5'-direction to yield nucleoside 5'-phosphates.</text>
        <dbReference type="EC" id="3.1.11.2"/>
    </reaction>
</comment>
<evidence type="ECO:0000256" key="2">
    <source>
        <dbReference type="ARBA" id="ARBA00007092"/>
    </source>
</evidence>
<dbReference type="GO" id="GO:0003906">
    <property type="term" value="F:DNA-(apurinic or apyrimidinic site) endonuclease activity"/>
    <property type="evidence" value="ECO:0007669"/>
    <property type="project" value="TreeGrafter"/>
</dbReference>
<evidence type="ECO:0000256" key="10">
    <source>
        <dbReference type="PIRSR" id="PIRSR604808-3"/>
    </source>
</evidence>
<dbReference type="PANTHER" id="PTHR22748">
    <property type="entry name" value="AP ENDONUCLEASE"/>
    <property type="match status" value="1"/>
</dbReference>
<dbReference type="Pfam" id="PF03372">
    <property type="entry name" value="Exo_endo_phos"/>
    <property type="match status" value="1"/>
</dbReference>
<feature type="domain" description="Endonuclease/exonuclease/phosphatase" evidence="11">
    <location>
        <begin position="19"/>
        <end position="155"/>
    </location>
</feature>
<reference evidence="12" key="4">
    <citation type="submission" date="2025-09" db="UniProtKB">
        <authorList>
            <consortium name="Ensembl"/>
        </authorList>
    </citation>
    <scope>IDENTIFICATION</scope>
</reference>
<dbReference type="PANTHER" id="PTHR22748:SF26">
    <property type="entry name" value="ENDONUCLEASE_EXONUCLEASE_PHOSPHATASE DOMAIN-CONTAINING PROTEIN"/>
    <property type="match status" value="1"/>
</dbReference>
<keyword evidence="6" id="KW-0378">Hydrolase</keyword>
<dbReference type="InterPro" id="IPR005135">
    <property type="entry name" value="Endo/exonuclease/phosphatase"/>
</dbReference>
<evidence type="ECO:0000256" key="9">
    <source>
        <dbReference type="PIRSR" id="PIRSR604808-2"/>
    </source>
</evidence>
<dbReference type="SUPFAM" id="SSF56219">
    <property type="entry name" value="DNase I-like"/>
    <property type="match status" value="1"/>
</dbReference>
<dbReference type="GO" id="GO:0005634">
    <property type="term" value="C:nucleus"/>
    <property type="evidence" value="ECO:0007669"/>
    <property type="project" value="TreeGrafter"/>
</dbReference>
<evidence type="ECO:0000256" key="4">
    <source>
        <dbReference type="ARBA" id="ARBA00022723"/>
    </source>
</evidence>
<reference evidence="13" key="2">
    <citation type="submission" date="2023-03" db="EMBL/GenBank/DDBJ databases">
        <authorList>
            <consortium name="Wellcome Sanger Institute Data Sharing"/>
        </authorList>
    </citation>
    <scope>NUCLEOTIDE SEQUENCE [LARGE SCALE GENOMIC DNA]</scope>
</reference>
<evidence type="ECO:0000256" key="6">
    <source>
        <dbReference type="ARBA" id="ARBA00022801"/>
    </source>
</evidence>
<dbReference type="GO" id="GO:0046872">
    <property type="term" value="F:metal ion binding"/>
    <property type="evidence" value="ECO:0007669"/>
    <property type="project" value="UniProtKB-KW"/>
</dbReference>
<evidence type="ECO:0000256" key="8">
    <source>
        <dbReference type="ARBA" id="ARBA00023204"/>
    </source>
</evidence>
<organism evidence="12 13">
    <name type="scientific">Astatotilapia calliptera</name>
    <name type="common">Eastern happy</name>
    <name type="synonym">Chromis callipterus</name>
    <dbReference type="NCBI Taxonomy" id="8154"/>
    <lineage>
        <taxon>Eukaryota</taxon>
        <taxon>Metazoa</taxon>
        <taxon>Chordata</taxon>
        <taxon>Craniata</taxon>
        <taxon>Vertebrata</taxon>
        <taxon>Euteleostomi</taxon>
        <taxon>Actinopterygii</taxon>
        <taxon>Neopterygii</taxon>
        <taxon>Teleostei</taxon>
        <taxon>Neoteleostei</taxon>
        <taxon>Acanthomorphata</taxon>
        <taxon>Ovalentaria</taxon>
        <taxon>Cichlomorphae</taxon>
        <taxon>Cichliformes</taxon>
        <taxon>Cichlidae</taxon>
        <taxon>African cichlids</taxon>
        <taxon>Pseudocrenilabrinae</taxon>
        <taxon>Haplochromini</taxon>
        <taxon>Astatotilapia</taxon>
    </lineage>
</organism>
<keyword evidence="5" id="KW-0227">DNA damage</keyword>
<protein>
    <recommendedName>
        <fullName evidence="3">exodeoxyribonuclease III</fullName>
        <ecNumber evidence="3">3.1.11.2</ecNumber>
    </recommendedName>
</protein>
<keyword evidence="13" id="KW-1185">Reference proteome</keyword>
<dbReference type="InterPro" id="IPR004808">
    <property type="entry name" value="AP_endonuc_1"/>
</dbReference>
<dbReference type="GO" id="GO:0006284">
    <property type="term" value="P:base-excision repair"/>
    <property type="evidence" value="ECO:0007669"/>
    <property type="project" value="TreeGrafter"/>
</dbReference>
<feature type="site" description="Transition state stabilizer" evidence="10">
    <location>
        <position position="154"/>
    </location>
</feature>